<evidence type="ECO:0000313" key="1">
    <source>
        <dbReference type="EMBL" id="CAK5077847.1"/>
    </source>
</evidence>
<comment type="caution">
    <text evidence="1">The sequence shown here is derived from an EMBL/GenBank/DDBJ whole genome shotgun (WGS) entry which is preliminary data.</text>
</comment>
<gene>
    <name evidence="1" type="ORF">MENTE1834_LOCUS24806</name>
</gene>
<protein>
    <submittedName>
        <fullName evidence="1">Uncharacterized protein</fullName>
    </submittedName>
</protein>
<organism evidence="1 2">
    <name type="scientific">Meloidogyne enterolobii</name>
    <name type="common">Root-knot nematode worm</name>
    <name type="synonym">Meloidogyne mayaguensis</name>
    <dbReference type="NCBI Taxonomy" id="390850"/>
    <lineage>
        <taxon>Eukaryota</taxon>
        <taxon>Metazoa</taxon>
        <taxon>Ecdysozoa</taxon>
        <taxon>Nematoda</taxon>
        <taxon>Chromadorea</taxon>
        <taxon>Rhabditida</taxon>
        <taxon>Tylenchina</taxon>
        <taxon>Tylenchomorpha</taxon>
        <taxon>Tylenchoidea</taxon>
        <taxon>Meloidogynidae</taxon>
        <taxon>Meloidogyninae</taxon>
        <taxon>Meloidogyne</taxon>
    </lineage>
</organism>
<reference evidence="1" key="1">
    <citation type="submission" date="2023-11" db="EMBL/GenBank/DDBJ databases">
        <authorList>
            <person name="Poullet M."/>
        </authorList>
    </citation>
    <scope>NUCLEOTIDE SEQUENCE</scope>
    <source>
        <strain evidence="1">E1834</strain>
    </source>
</reference>
<evidence type="ECO:0000313" key="2">
    <source>
        <dbReference type="Proteomes" id="UP001497535"/>
    </source>
</evidence>
<keyword evidence="2" id="KW-1185">Reference proteome</keyword>
<sequence length="56" mass="6743">MEFEQINSCKYKSNQERGCKLWPNNLINLPNVSDSMVPFFNVFCIFNYSILYYNHQ</sequence>
<proteinExistence type="predicted"/>
<name>A0ACB0ZFM0_MELEN</name>
<accession>A0ACB0ZFM0</accession>
<dbReference type="EMBL" id="CAVMJV010000033">
    <property type="protein sequence ID" value="CAK5077847.1"/>
    <property type="molecule type" value="Genomic_DNA"/>
</dbReference>
<dbReference type="Proteomes" id="UP001497535">
    <property type="component" value="Unassembled WGS sequence"/>
</dbReference>